<dbReference type="EMBL" id="MU003523">
    <property type="protein sequence ID" value="KAF2466743.1"/>
    <property type="molecule type" value="Genomic_DNA"/>
</dbReference>
<protein>
    <submittedName>
        <fullName evidence="1">Kinase subdomain-containing protein</fullName>
    </submittedName>
</protein>
<accession>A0ACB6QIH9</accession>
<gene>
    <name evidence="1" type="ORF">BDR25DRAFT_336311</name>
</gene>
<evidence type="ECO:0000313" key="1">
    <source>
        <dbReference type="EMBL" id="KAF2466743.1"/>
    </source>
</evidence>
<dbReference type="Proteomes" id="UP000799755">
    <property type="component" value="Unassembled WGS sequence"/>
</dbReference>
<keyword evidence="1" id="KW-0418">Kinase</keyword>
<name>A0ACB6QIH9_9PLEO</name>
<keyword evidence="1" id="KW-0808">Transferase</keyword>
<reference evidence="1" key="1">
    <citation type="journal article" date="2020" name="Stud. Mycol.">
        <title>101 Dothideomycetes genomes: a test case for predicting lifestyles and emergence of pathogens.</title>
        <authorList>
            <person name="Haridas S."/>
            <person name="Albert R."/>
            <person name="Binder M."/>
            <person name="Bloem J."/>
            <person name="Labutti K."/>
            <person name="Salamov A."/>
            <person name="Andreopoulos B."/>
            <person name="Baker S."/>
            <person name="Barry K."/>
            <person name="Bills G."/>
            <person name="Bluhm B."/>
            <person name="Cannon C."/>
            <person name="Castanera R."/>
            <person name="Culley D."/>
            <person name="Daum C."/>
            <person name="Ezra D."/>
            <person name="Gonzalez J."/>
            <person name="Henrissat B."/>
            <person name="Kuo A."/>
            <person name="Liang C."/>
            <person name="Lipzen A."/>
            <person name="Lutzoni F."/>
            <person name="Magnuson J."/>
            <person name="Mondo S."/>
            <person name="Nolan M."/>
            <person name="Ohm R."/>
            <person name="Pangilinan J."/>
            <person name="Park H.-J."/>
            <person name="Ramirez L."/>
            <person name="Alfaro M."/>
            <person name="Sun H."/>
            <person name="Tritt A."/>
            <person name="Yoshinaga Y."/>
            <person name="Zwiers L.-H."/>
            <person name="Turgeon B."/>
            <person name="Goodwin S."/>
            <person name="Spatafora J."/>
            <person name="Crous P."/>
            <person name="Grigoriev I."/>
        </authorList>
    </citation>
    <scope>NUCLEOTIDE SEQUENCE</scope>
    <source>
        <strain evidence="1">ATCC 200398</strain>
    </source>
</reference>
<organism evidence="1 2">
    <name type="scientific">Lindgomyces ingoldianus</name>
    <dbReference type="NCBI Taxonomy" id="673940"/>
    <lineage>
        <taxon>Eukaryota</taxon>
        <taxon>Fungi</taxon>
        <taxon>Dikarya</taxon>
        <taxon>Ascomycota</taxon>
        <taxon>Pezizomycotina</taxon>
        <taxon>Dothideomycetes</taxon>
        <taxon>Pleosporomycetidae</taxon>
        <taxon>Pleosporales</taxon>
        <taxon>Lindgomycetaceae</taxon>
        <taxon>Lindgomyces</taxon>
    </lineage>
</organism>
<keyword evidence="2" id="KW-1185">Reference proteome</keyword>
<proteinExistence type="predicted"/>
<sequence>MTQHMHRIFKGLSASVKRASRLAPHQSLHTQHTECVPRLWESNSALDPYHYTSGRWLHREEEHQRARYIKFDLNALCRKAIEAYPGASRVVNYEKKEGGFNRVFILHFDNGAKVIARVPFRLAGPLALVTHSEVATIAYVRSRTSLPVPEILDWSDDPENDIGTPYIIMKHASGVPLQERWPTMNTEQKIRCVERLSRYLRELAALQFPAFGSLYFSESLVSGKGAIDIGSSFCIGQHCGTDYWPSIPTEPRYYERRGPNRGPWKDLREYSTGLLDAGYSRLPPSPAKDEFEGTVDEHLRLLKLSEEILDVLLQQEDIQKVAEPTLLHIDFHKRNIYVSDDDPRVVTAIIDWQSACIEPMFCYAHETPDFVEAPADIQEYLRQFLGPSSEDVPDDPAREKAKQKPEKEIDLCQKTYTTILRALIPNLWSAMQMDQRYVRLFRYCNSSWRDCAVALRQEILELSEGWQDLGLPGTSPYQPSEEALAAHRNAWEDYETVQKLRLFMFKMAGSNSDGWVPNEHWKEAQVVCRDAFGLWMEAMREENDPNMTEEKARRLWPFEAIQ</sequence>
<evidence type="ECO:0000313" key="2">
    <source>
        <dbReference type="Proteomes" id="UP000799755"/>
    </source>
</evidence>
<comment type="caution">
    <text evidence="1">The sequence shown here is derived from an EMBL/GenBank/DDBJ whole genome shotgun (WGS) entry which is preliminary data.</text>
</comment>